<organism evidence="3 4">
    <name type="scientific">Thelephora terrestris</name>
    <dbReference type="NCBI Taxonomy" id="56493"/>
    <lineage>
        <taxon>Eukaryota</taxon>
        <taxon>Fungi</taxon>
        <taxon>Dikarya</taxon>
        <taxon>Basidiomycota</taxon>
        <taxon>Agaricomycotina</taxon>
        <taxon>Agaricomycetes</taxon>
        <taxon>Thelephorales</taxon>
        <taxon>Thelephoraceae</taxon>
        <taxon>Thelephora</taxon>
    </lineage>
</organism>
<keyword evidence="4" id="KW-1185">Reference proteome</keyword>
<dbReference type="Proteomes" id="UP000736335">
    <property type="component" value="Unassembled WGS sequence"/>
</dbReference>
<proteinExistence type="predicted"/>
<name>A0A9P6HPL2_9AGAM</name>
<feature type="region of interest" description="Disordered" evidence="1">
    <location>
        <begin position="41"/>
        <end position="64"/>
    </location>
</feature>
<gene>
    <name evidence="3" type="ORF">BJ322DRAFT_19914</name>
</gene>
<dbReference type="PANTHER" id="PTHR28523">
    <property type="entry name" value="CYTOCHROME C OXIDASE ASSEMBLY FACTOR 1"/>
    <property type="match status" value="1"/>
</dbReference>
<dbReference type="AlphaFoldDB" id="A0A9P6HPL2"/>
<dbReference type="GO" id="GO:0033617">
    <property type="term" value="P:mitochondrial respiratory chain complex IV assembly"/>
    <property type="evidence" value="ECO:0007669"/>
    <property type="project" value="InterPro"/>
</dbReference>
<dbReference type="InterPro" id="IPR042432">
    <property type="entry name" value="Coa1_fungi"/>
</dbReference>
<dbReference type="EMBL" id="WIUZ02000001">
    <property type="protein sequence ID" value="KAF9792190.1"/>
    <property type="molecule type" value="Genomic_DNA"/>
</dbReference>
<dbReference type="InterPro" id="IPR014807">
    <property type="entry name" value="Coa1"/>
</dbReference>
<keyword evidence="2" id="KW-0812">Transmembrane</keyword>
<reference evidence="3" key="1">
    <citation type="journal article" date="2020" name="Nat. Commun.">
        <title>Large-scale genome sequencing of mycorrhizal fungi provides insights into the early evolution of symbiotic traits.</title>
        <authorList>
            <person name="Miyauchi S."/>
            <person name="Kiss E."/>
            <person name="Kuo A."/>
            <person name="Drula E."/>
            <person name="Kohler A."/>
            <person name="Sanchez-Garcia M."/>
            <person name="Morin E."/>
            <person name="Andreopoulos B."/>
            <person name="Barry K.W."/>
            <person name="Bonito G."/>
            <person name="Buee M."/>
            <person name="Carver A."/>
            <person name="Chen C."/>
            <person name="Cichocki N."/>
            <person name="Clum A."/>
            <person name="Culley D."/>
            <person name="Crous P.W."/>
            <person name="Fauchery L."/>
            <person name="Girlanda M."/>
            <person name="Hayes R.D."/>
            <person name="Keri Z."/>
            <person name="LaButti K."/>
            <person name="Lipzen A."/>
            <person name="Lombard V."/>
            <person name="Magnuson J."/>
            <person name="Maillard F."/>
            <person name="Murat C."/>
            <person name="Nolan M."/>
            <person name="Ohm R.A."/>
            <person name="Pangilinan J."/>
            <person name="Pereira M.F."/>
            <person name="Perotto S."/>
            <person name="Peter M."/>
            <person name="Pfister S."/>
            <person name="Riley R."/>
            <person name="Sitrit Y."/>
            <person name="Stielow J.B."/>
            <person name="Szollosi G."/>
            <person name="Zifcakova L."/>
            <person name="Stursova M."/>
            <person name="Spatafora J.W."/>
            <person name="Tedersoo L."/>
            <person name="Vaario L.M."/>
            <person name="Yamada A."/>
            <person name="Yan M."/>
            <person name="Wang P."/>
            <person name="Xu J."/>
            <person name="Bruns T."/>
            <person name="Baldrian P."/>
            <person name="Vilgalys R."/>
            <person name="Dunand C."/>
            <person name="Henrissat B."/>
            <person name="Grigoriev I.V."/>
            <person name="Hibbett D."/>
            <person name="Nagy L.G."/>
            <person name="Martin F.M."/>
        </authorList>
    </citation>
    <scope>NUCLEOTIDE SEQUENCE</scope>
    <source>
        <strain evidence="3">UH-Tt-Lm1</strain>
    </source>
</reference>
<sequence>MLRTTCFQTTRRLFKEQTPTRKPLCFRARLYATEVPWVRPPYRPAPTEQPPAETFSSPSKPRQYYARPAPKRDLPVVERRWPALVILGTLGVAAWVAFIKYANNQERLTSSVTQQILQNLRDSPEVNELLGDAIRPEPVWYLNGDPWVDGVISMPQGNVDLTFRVKGHKGSGTVYFTSIRRAKGEPFTILRFRIIKDDGQIVNIPITQPPNPSTSSQ</sequence>
<evidence type="ECO:0000256" key="1">
    <source>
        <dbReference type="SAM" id="MobiDB-lite"/>
    </source>
</evidence>
<feature type="transmembrane region" description="Helical" evidence="2">
    <location>
        <begin position="81"/>
        <end position="102"/>
    </location>
</feature>
<dbReference type="PANTHER" id="PTHR28523:SF1">
    <property type="entry name" value="CYTOCHROME C OXIDASE ASSEMBLY FACTOR 1"/>
    <property type="match status" value="1"/>
</dbReference>
<keyword evidence="2" id="KW-0472">Membrane</keyword>
<comment type="caution">
    <text evidence="3">The sequence shown here is derived from an EMBL/GenBank/DDBJ whole genome shotgun (WGS) entry which is preliminary data.</text>
</comment>
<dbReference type="GO" id="GO:0005743">
    <property type="term" value="C:mitochondrial inner membrane"/>
    <property type="evidence" value="ECO:0007669"/>
    <property type="project" value="TreeGrafter"/>
</dbReference>
<evidence type="ECO:0000256" key="2">
    <source>
        <dbReference type="SAM" id="Phobius"/>
    </source>
</evidence>
<reference evidence="3" key="2">
    <citation type="submission" date="2020-11" db="EMBL/GenBank/DDBJ databases">
        <authorList>
            <consortium name="DOE Joint Genome Institute"/>
            <person name="Kuo A."/>
            <person name="Miyauchi S."/>
            <person name="Kiss E."/>
            <person name="Drula E."/>
            <person name="Kohler A."/>
            <person name="Sanchez-Garcia M."/>
            <person name="Andreopoulos B."/>
            <person name="Barry K.W."/>
            <person name="Bonito G."/>
            <person name="Buee M."/>
            <person name="Carver A."/>
            <person name="Chen C."/>
            <person name="Cichocki N."/>
            <person name="Clum A."/>
            <person name="Culley D."/>
            <person name="Crous P.W."/>
            <person name="Fauchery L."/>
            <person name="Girlanda M."/>
            <person name="Hayes R."/>
            <person name="Keri Z."/>
            <person name="Labutti K."/>
            <person name="Lipzen A."/>
            <person name="Lombard V."/>
            <person name="Magnuson J."/>
            <person name="Maillard F."/>
            <person name="Morin E."/>
            <person name="Murat C."/>
            <person name="Nolan M."/>
            <person name="Ohm R."/>
            <person name="Pangilinan J."/>
            <person name="Pereira M."/>
            <person name="Perotto S."/>
            <person name="Peter M."/>
            <person name="Riley R."/>
            <person name="Sitrit Y."/>
            <person name="Stielow B."/>
            <person name="Szollosi G."/>
            <person name="Zifcakova L."/>
            <person name="Stursova M."/>
            <person name="Spatafora J.W."/>
            <person name="Tedersoo L."/>
            <person name="Vaario L.-M."/>
            <person name="Yamada A."/>
            <person name="Yan M."/>
            <person name="Wang P."/>
            <person name="Xu J."/>
            <person name="Bruns T."/>
            <person name="Baldrian P."/>
            <person name="Vilgalys R."/>
            <person name="Henrissat B."/>
            <person name="Grigoriev I.V."/>
            <person name="Hibbett D."/>
            <person name="Nagy L.G."/>
            <person name="Martin F.M."/>
        </authorList>
    </citation>
    <scope>NUCLEOTIDE SEQUENCE</scope>
    <source>
        <strain evidence="3">UH-Tt-Lm1</strain>
    </source>
</reference>
<protein>
    <submittedName>
        <fullName evidence="3">Cytochrome oxidase complex assembly protein 1-domain-containing protein</fullName>
    </submittedName>
</protein>
<evidence type="ECO:0000313" key="3">
    <source>
        <dbReference type="EMBL" id="KAF9792190.1"/>
    </source>
</evidence>
<dbReference type="Pfam" id="PF08695">
    <property type="entry name" value="Coa1"/>
    <property type="match status" value="1"/>
</dbReference>
<keyword evidence="2" id="KW-1133">Transmembrane helix</keyword>
<dbReference type="OrthoDB" id="2100652at2759"/>
<accession>A0A9P6HPL2</accession>
<evidence type="ECO:0000313" key="4">
    <source>
        <dbReference type="Proteomes" id="UP000736335"/>
    </source>
</evidence>